<dbReference type="Gramene" id="OE9A093853T1">
    <property type="protein sequence ID" value="OE9A093853C1"/>
    <property type="gene ID" value="OE9A093853"/>
</dbReference>
<name>A0A8S0SGE3_OLEEU</name>
<evidence type="ECO:0000313" key="2">
    <source>
        <dbReference type="Proteomes" id="UP000594638"/>
    </source>
</evidence>
<sequence>MLSLIQLQAKNISQSILYSGCPFAAKLSSIWSLFSADCLSCNPGIGSTSQEKEDLSLYFPSLPPMLYSITEAAMDPMASDVEKFSGKRSLNSLNEKDFLASQTKVKQMAFSNPVSGDPVTSCQTGPNTCLPRKALSTCSLSFSGLTGESSTEDHHEWDVFYAYNG</sequence>
<gene>
    <name evidence="1" type="ORF">OLEA9_A093853</name>
</gene>
<organism evidence="1 2">
    <name type="scientific">Olea europaea subsp. europaea</name>
    <dbReference type="NCBI Taxonomy" id="158383"/>
    <lineage>
        <taxon>Eukaryota</taxon>
        <taxon>Viridiplantae</taxon>
        <taxon>Streptophyta</taxon>
        <taxon>Embryophyta</taxon>
        <taxon>Tracheophyta</taxon>
        <taxon>Spermatophyta</taxon>
        <taxon>Magnoliopsida</taxon>
        <taxon>eudicotyledons</taxon>
        <taxon>Gunneridae</taxon>
        <taxon>Pentapetalae</taxon>
        <taxon>asterids</taxon>
        <taxon>lamiids</taxon>
        <taxon>Lamiales</taxon>
        <taxon>Oleaceae</taxon>
        <taxon>Oleeae</taxon>
        <taxon>Olea</taxon>
    </lineage>
</organism>
<proteinExistence type="predicted"/>
<accession>A0A8S0SGE3</accession>
<protein>
    <submittedName>
        <fullName evidence="1">Uncharacterized protein</fullName>
    </submittedName>
</protein>
<dbReference type="Proteomes" id="UP000594638">
    <property type="component" value="Unassembled WGS sequence"/>
</dbReference>
<evidence type="ECO:0000313" key="1">
    <source>
        <dbReference type="EMBL" id="CAA2991804.1"/>
    </source>
</evidence>
<dbReference type="AlphaFoldDB" id="A0A8S0SGE3"/>
<dbReference type="OrthoDB" id="153872at2759"/>
<comment type="caution">
    <text evidence="1">The sequence shown here is derived from an EMBL/GenBank/DDBJ whole genome shotgun (WGS) entry which is preliminary data.</text>
</comment>
<keyword evidence="2" id="KW-1185">Reference proteome</keyword>
<dbReference type="EMBL" id="CACTIH010005428">
    <property type="protein sequence ID" value="CAA2991804.1"/>
    <property type="molecule type" value="Genomic_DNA"/>
</dbReference>
<reference evidence="1 2" key="1">
    <citation type="submission" date="2019-12" db="EMBL/GenBank/DDBJ databases">
        <authorList>
            <person name="Alioto T."/>
            <person name="Alioto T."/>
            <person name="Gomez Garrido J."/>
        </authorList>
    </citation>
    <scope>NUCLEOTIDE SEQUENCE [LARGE SCALE GENOMIC DNA]</scope>
</reference>